<evidence type="ECO:0000256" key="10">
    <source>
        <dbReference type="SAM" id="SignalP"/>
    </source>
</evidence>
<organism evidence="12 13">
    <name type="scientific">Fragilariopsis cylindrus CCMP1102</name>
    <dbReference type="NCBI Taxonomy" id="635003"/>
    <lineage>
        <taxon>Eukaryota</taxon>
        <taxon>Sar</taxon>
        <taxon>Stramenopiles</taxon>
        <taxon>Ochrophyta</taxon>
        <taxon>Bacillariophyta</taxon>
        <taxon>Bacillariophyceae</taxon>
        <taxon>Bacillariophycidae</taxon>
        <taxon>Bacillariales</taxon>
        <taxon>Bacillariaceae</taxon>
        <taxon>Fragilariopsis</taxon>
    </lineage>
</organism>
<dbReference type="CDD" id="cd04219">
    <property type="entry name" value="Plastocyanin"/>
    <property type="match status" value="1"/>
</dbReference>
<accession>A0A1E7EM33</accession>
<dbReference type="Proteomes" id="UP000095751">
    <property type="component" value="Unassembled WGS sequence"/>
</dbReference>
<dbReference type="InParanoid" id="A0A1E7EM33"/>
<name>A0A1E7EM33_9STRA</name>
<reference evidence="12 13" key="1">
    <citation type="submission" date="2016-09" db="EMBL/GenBank/DDBJ databases">
        <title>Extensive genetic diversity and differential bi-allelic expression allows diatom success in the polar Southern Ocean.</title>
        <authorList>
            <consortium name="DOE Joint Genome Institute"/>
            <person name="Mock T."/>
            <person name="Otillar R.P."/>
            <person name="Strauss J."/>
            <person name="Dupont C."/>
            <person name="Frickenhaus S."/>
            <person name="Maumus F."/>
            <person name="Mcmullan M."/>
            <person name="Sanges R."/>
            <person name="Schmutz J."/>
            <person name="Toseland A."/>
            <person name="Valas R."/>
            <person name="Veluchamy A."/>
            <person name="Ward B.J."/>
            <person name="Allen A."/>
            <person name="Barry K."/>
            <person name="Falciatore A."/>
            <person name="Ferrante M."/>
            <person name="Fortunato A.E."/>
            <person name="Gloeckner G."/>
            <person name="Gruber A."/>
            <person name="Hipkin R."/>
            <person name="Janech M."/>
            <person name="Kroth P."/>
            <person name="Leese F."/>
            <person name="Lindquist E."/>
            <person name="Lyon B.R."/>
            <person name="Martin J."/>
            <person name="Mayer C."/>
            <person name="Parker M."/>
            <person name="Quesneville H."/>
            <person name="Raymond J."/>
            <person name="Uhlig C."/>
            <person name="Valentin K.U."/>
            <person name="Worden A.Z."/>
            <person name="Armbrust E.V."/>
            <person name="Bowler C."/>
            <person name="Green B."/>
            <person name="Moulton V."/>
            <person name="Van Oosterhout C."/>
            <person name="Grigoriev I."/>
        </authorList>
    </citation>
    <scope>NUCLEOTIDE SEQUENCE [LARGE SCALE GENOMIC DNA]</scope>
    <source>
        <strain evidence="12 13">CCMP1102</strain>
    </source>
</reference>
<dbReference type="InterPro" id="IPR028871">
    <property type="entry name" value="BlueCu_1_BS"/>
</dbReference>
<evidence type="ECO:0000256" key="4">
    <source>
        <dbReference type="ARBA" id="ARBA00022723"/>
    </source>
</evidence>
<comment type="cofactor">
    <cofactor evidence="9">
        <name>Cu(2+)</name>
        <dbReference type="ChEBI" id="CHEBI:29036"/>
    </cofactor>
    <text evidence="9">The crystal structure with reduced Cu(1+) has also been determined.</text>
</comment>
<dbReference type="PANTHER" id="PTHR34192:SF10">
    <property type="entry name" value="PLASTOCYANIN MAJOR ISOFORM, CHLOROPLASTIC-RELATED"/>
    <property type="match status" value="1"/>
</dbReference>
<dbReference type="AlphaFoldDB" id="A0A1E7EM33"/>
<comment type="subcellular location">
    <subcellularLocation>
        <location evidence="1">Plastid</location>
        <location evidence="1">Chloroplast thylakoid membrane</location>
        <topology evidence="1">Peripheral membrane protein</topology>
        <orientation evidence="1">Lumenal side</orientation>
    </subcellularLocation>
</comment>
<gene>
    <name evidence="12" type="primary">PC_1</name>
    <name evidence="12" type="ORF">FRACYDRAFT_272258</name>
</gene>
<keyword evidence="13" id="KW-1185">Reference proteome</keyword>
<evidence type="ECO:0000313" key="13">
    <source>
        <dbReference type="Proteomes" id="UP000095751"/>
    </source>
</evidence>
<evidence type="ECO:0000256" key="1">
    <source>
        <dbReference type="ARBA" id="ARBA00004622"/>
    </source>
</evidence>
<feature type="signal peptide" evidence="10">
    <location>
        <begin position="1"/>
        <end position="17"/>
    </location>
</feature>
<keyword evidence="3" id="KW-0813">Transport</keyword>
<feature type="chain" id="PRO_5009191997" evidence="10">
    <location>
        <begin position="18"/>
        <end position="250"/>
    </location>
</feature>
<evidence type="ECO:0000256" key="5">
    <source>
        <dbReference type="ARBA" id="ARBA00022982"/>
    </source>
</evidence>
<keyword evidence="10" id="KW-0732">Signal</keyword>
<dbReference type="PANTHER" id="PTHR34192">
    <property type="entry name" value="PLASTOCYANIN MAJOR ISOFORM, CHLOROPLASTIC-RELATED"/>
    <property type="match status" value="1"/>
</dbReference>
<dbReference type="EMBL" id="KV784394">
    <property type="protein sequence ID" value="OEU06897.1"/>
    <property type="molecule type" value="Genomic_DNA"/>
</dbReference>
<dbReference type="PRINTS" id="PR00156">
    <property type="entry name" value="COPPERBLUE"/>
</dbReference>
<keyword evidence="7" id="KW-0793">Thylakoid</keyword>
<keyword evidence="6 9" id="KW-0186">Copper</keyword>
<dbReference type="OrthoDB" id="197281at2759"/>
<dbReference type="SUPFAM" id="SSF49503">
    <property type="entry name" value="Cupredoxins"/>
    <property type="match status" value="1"/>
</dbReference>
<feature type="domain" description="Blue (type 1) copper" evidence="11">
    <location>
        <begin position="155"/>
        <end position="249"/>
    </location>
</feature>
<dbReference type="GO" id="GO:0005507">
    <property type="term" value="F:copper ion binding"/>
    <property type="evidence" value="ECO:0007669"/>
    <property type="project" value="InterPro"/>
</dbReference>
<dbReference type="InterPro" id="IPR000923">
    <property type="entry name" value="BlueCu_1"/>
</dbReference>
<evidence type="ECO:0000256" key="9">
    <source>
        <dbReference type="PIRSR" id="PIRSR602387-1"/>
    </source>
</evidence>
<evidence type="ECO:0000256" key="3">
    <source>
        <dbReference type="ARBA" id="ARBA00022448"/>
    </source>
</evidence>
<evidence type="ECO:0000256" key="6">
    <source>
        <dbReference type="ARBA" id="ARBA00023008"/>
    </source>
</evidence>
<keyword evidence="4 9" id="KW-0479">Metal-binding</keyword>
<comment type="similarity">
    <text evidence="2">Belongs to the plastocyanin family.</text>
</comment>
<proteinExistence type="inferred from homology"/>
<feature type="binding site" evidence="9">
    <location>
        <position position="238"/>
    </location>
    <ligand>
        <name>Cu cation</name>
        <dbReference type="ChEBI" id="CHEBI:23378"/>
    </ligand>
</feature>
<feature type="binding site" evidence="9">
    <location>
        <position position="243"/>
    </location>
    <ligand>
        <name>Cu cation</name>
        <dbReference type="ChEBI" id="CHEBI:23378"/>
    </ligand>
</feature>
<dbReference type="Pfam" id="PF00127">
    <property type="entry name" value="Copper-bind"/>
    <property type="match status" value="1"/>
</dbReference>
<feature type="binding site" evidence="9">
    <location>
        <position position="235"/>
    </location>
    <ligand>
        <name>Cu cation</name>
        <dbReference type="ChEBI" id="CHEBI:23378"/>
    </ligand>
</feature>
<dbReference type="GO" id="GO:0009055">
    <property type="term" value="F:electron transfer activity"/>
    <property type="evidence" value="ECO:0007669"/>
    <property type="project" value="InterPro"/>
</dbReference>
<dbReference type="PROSITE" id="PS00196">
    <property type="entry name" value="COPPER_BLUE"/>
    <property type="match status" value="1"/>
</dbReference>
<feature type="binding site" evidence="9">
    <location>
        <position position="190"/>
    </location>
    <ligand>
        <name>Cu cation</name>
        <dbReference type="ChEBI" id="CHEBI:23378"/>
    </ligand>
</feature>
<sequence>MKFQSIALLGLVSVVSAENMALQMTRRDATEDEKKMTTQDEVLGEVEHYDLEVLVEGRRELFPLLPGVQCPTGHTCRVRNSPTGITPMMGSLKNNLKAPLAMSLNWGEFNNNMNTVVVSDNFCTRRSAMAKAAGLAAGLSVAAVSQPAYAAETKEVLMGTDSGGLKFVPEKTTVCKGDSVKWINNKGGPHNVVFDEDAIPKGVDQEKISMDEQLGEEGDTFVMKFDEPGSYDFYCEPHRGAGMNGLLTVV</sequence>
<dbReference type="NCBIfam" id="TIGR02656">
    <property type="entry name" value="cyanin_plasto"/>
    <property type="match status" value="1"/>
</dbReference>
<evidence type="ECO:0000256" key="7">
    <source>
        <dbReference type="ARBA" id="ARBA00023078"/>
    </source>
</evidence>
<keyword evidence="5" id="KW-0249">Electron transport</keyword>
<dbReference type="Gene3D" id="2.60.40.420">
    <property type="entry name" value="Cupredoxins - blue copper proteins"/>
    <property type="match status" value="1"/>
</dbReference>
<protein>
    <submittedName>
        <fullName evidence="12">Plastocyanin</fullName>
    </submittedName>
</protein>
<evidence type="ECO:0000259" key="11">
    <source>
        <dbReference type="Pfam" id="PF00127"/>
    </source>
</evidence>
<keyword evidence="8" id="KW-0472">Membrane</keyword>
<dbReference type="InterPro" id="IPR008972">
    <property type="entry name" value="Cupredoxin"/>
</dbReference>
<dbReference type="GO" id="GO:0009535">
    <property type="term" value="C:chloroplast thylakoid membrane"/>
    <property type="evidence" value="ECO:0007669"/>
    <property type="project" value="UniProtKB-SubCell"/>
</dbReference>
<dbReference type="PRINTS" id="PR00157">
    <property type="entry name" value="PLASTOCYANIN"/>
</dbReference>
<evidence type="ECO:0000256" key="2">
    <source>
        <dbReference type="ARBA" id="ARBA00005338"/>
    </source>
</evidence>
<evidence type="ECO:0000313" key="12">
    <source>
        <dbReference type="EMBL" id="OEU06897.1"/>
    </source>
</evidence>
<dbReference type="InterPro" id="IPR002387">
    <property type="entry name" value="Plastocyanin"/>
</dbReference>
<dbReference type="InterPro" id="IPR001235">
    <property type="entry name" value="Copper_blue_Plastocyanin"/>
</dbReference>
<evidence type="ECO:0000256" key="8">
    <source>
        <dbReference type="ARBA" id="ARBA00023136"/>
    </source>
</evidence>
<dbReference type="KEGG" id="fcy:FRACYDRAFT_272258"/>